<keyword evidence="2" id="KW-1185">Reference proteome</keyword>
<evidence type="ECO:0000313" key="1">
    <source>
        <dbReference type="EMBL" id="RXH88622.1"/>
    </source>
</evidence>
<accession>A0A498J3X9</accession>
<sequence length="64" mass="7292">MTVDLEEQDVLLTILEEMVAHGVKCETDSFRVGTFVAVASKMRENIPSIFIEAKHIQNKVKHHK</sequence>
<gene>
    <name evidence="1" type="ORF">DVH24_000221</name>
</gene>
<dbReference type="AlphaFoldDB" id="A0A498J3X9"/>
<proteinExistence type="predicted"/>
<name>A0A498J3X9_MALDO</name>
<evidence type="ECO:0000313" key="2">
    <source>
        <dbReference type="Proteomes" id="UP000290289"/>
    </source>
</evidence>
<protein>
    <submittedName>
        <fullName evidence="1">Uncharacterized protein</fullName>
    </submittedName>
</protein>
<dbReference type="EMBL" id="RDQH01000335">
    <property type="protein sequence ID" value="RXH88622.1"/>
    <property type="molecule type" value="Genomic_DNA"/>
</dbReference>
<comment type="caution">
    <text evidence="1">The sequence shown here is derived from an EMBL/GenBank/DDBJ whole genome shotgun (WGS) entry which is preliminary data.</text>
</comment>
<reference evidence="1 2" key="1">
    <citation type="submission" date="2018-10" db="EMBL/GenBank/DDBJ databases">
        <title>A high-quality apple genome assembly.</title>
        <authorList>
            <person name="Hu J."/>
        </authorList>
    </citation>
    <scope>NUCLEOTIDE SEQUENCE [LARGE SCALE GENOMIC DNA]</scope>
    <source>
        <strain evidence="2">cv. HFTH1</strain>
        <tissue evidence="1">Young leaf</tissue>
    </source>
</reference>
<organism evidence="1 2">
    <name type="scientific">Malus domestica</name>
    <name type="common">Apple</name>
    <name type="synonym">Pyrus malus</name>
    <dbReference type="NCBI Taxonomy" id="3750"/>
    <lineage>
        <taxon>Eukaryota</taxon>
        <taxon>Viridiplantae</taxon>
        <taxon>Streptophyta</taxon>
        <taxon>Embryophyta</taxon>
        <taxon>Tracheophyta</taxon>
        <taxon>Spermatophyta</taxon>
        <taxon>Magnoliopsida</taxon>
        <taxon>eudicotyledons</taxon>
        <taxon>Gunneridae</taxon>
        <taxon>Pentapetalae</taxon>
        <taxon>rosids</taxon>
        <taxon>fabids</taxon>
        <taxon>Rosales</taxon>
        <taxon>Rosaceae</taxon>
        <taxon>Amygdaloideae</taxon>
        <taxon>Maleae</taxon>
        <taxon>Malus</taxon>
    </lineage>
</organism>
<dbReference type="Proteomes" id="UP000290289">
    <property type="component" value="Chromosome 9"/>
</dbReference>